<dbReference type="PANTHER" id="PTHR24300">
    <property type="entry name" value="CYTOCHROME P450 508A4-RELATED"/>
    <property type="match status" value="1"/>
</dbReference>
<dbReference type="eggNOG" id="KOG0156">
    <property type="taxonomic scope" value="Eukaryota"/>
</dbReference>
<dbReference type="InterPro" id="IPR036396">
    <property type="entry name" value="Cyt_P450_sf"/>
</dbReference>
<reference evidence="7" key="1">
    <citation type="submission" date="2016-11" db="UniProtKB">
        <authorList>
            <consortium name="WormBaseParasite"/>
        </authorList>
    </citation>
    <scope>IDENTIFICATION</scope>
</reference>
<dbReference type="GO" id="GO:0006082">
    <property type="term" value="P:organic acid metabolic process"/>
    <property type="evidence" value="ECO:0007669"/>
    <property type="project" value="TreeGrafter"/>
</dbReference>
<dbReference type="GO" id="GO:0005506">
    <property type="term" value="F:iron ion binding"/>
    <property type="evidence" value="ECO:0007669"/>
    <property type="project" value="InterPro"/>
</dbReference>
<keyword evidence="3" id="KW-0408">Iron</keyword>
<accession>A0A1I7SHR5</accession>
<dbReference type="SUPFAM" id="SSF48264">
    <property type="entry name" value="Cytochrome P450"/>
    <property type="match status" value="1"/>
</dbReference>
<feature type="chain" id="PRO_5009306178" evidence="5">
    <location>
        <begin position="21"/>
        <end position="165"/>
    </location>
</feature>
<sequence>MILFLLTLLTLLLFYNFRYKRQHLPPGPTPWPIMGNVFEMGRSPSWNRLFYEWKVRYGGIYTYWLGETPIVNVCDYRLAVELAVKNADAYADRVQLPHSDFAMRGGILGIVSTNDEMWREHRRFVMKVLRDFGMGKNKIQEHASLSYKSLAQLHKSKGPVVVTFN</sequence>
<keyword evidence="2" id="KW-0479">Metal-binding</keyword>
<name>A0A1I7SHR5_BURXY</name>
<keyword evidence="4" id="KW-0560">Oxidoreductase</keyword>
<dbReference type="GO" id="GO:0005737">
    <property type="term" value="C:cytoplasm"/>
    <property type="evidence" value="ECO:0007669"/>
    <property type="project" value="TreeGrafter"/>
</dbReference>
<evidence type="ECO:0000256" key="1">
    <source>
        <dbReference type="ARBA" id="ARBA00010617"/>
    </source>
</evidence>
<dbReference type="Gene3D" id="1.10.630.10">
    <property type="entry name" value="Cytochrome P450"/>
    <property type="match status" value="1"/>
</dbReference>
<protein>
    <submittedName>
        <fullName evidence="7">Cytochrome P450</fullName>
    </submittedName>
</protein>
<dbReference type="InterPro" id="IPR050182">
    <property type="entry name" value="Cytochrome_P450_fam2"/>
</dbReference>
<dbReference type="Pfam" id="PF00067">
    <property type="entry name" value="p450"/>
    <property type="match status" value="1"/>
</dbReference>
<dbReference type="GO" id="GO:0016712">
    <property type="term" value="F:oxidoreductase activity, acting on paired donors, with incorporation or reduction of molecular oxygen, reduced flavin or flavoprotein as one donor, and incorporation of one atom of oxygen"/>
    <property type="evidence" value="ECO:0007669"/>
    <property type="project" value="TreeGrafter"/>
</dbReference>
<keyword evidence="5" id="KW-0732">Signal</keyword>
<dbReference type="PANTHER" id="PTHR24300:SF375">
    <property type="entry name" value="CYTOCHROME P450 FAMILY"/>
    <property type="match status" value="1"/>
</dbReference>
<keyword evidence="4" id="KW-0503">Monooxygenase</keyword>
<evidence type="ECO:0000256" key="4">
    <source>
        <dbReference type="ARBA" id="ARBA00023033"/>
    </source>
</evidence>
<evidence type="ECO:0000256" key="2">
    <source>
        <dbReference type="ARBA" id="ARBA00022723"/>
    </source>
</evidence>
<evidence type="ECO:0000313" key="7">
    <source>
        <dbReference type="WBParaSite" id="BXY_1258300.1"/>
    </source>
</evidence>
<feature type="signal peptide" evidence="5">
    <location>
        <begin position="1"/>
        <end position="20"/>
    </location>
</feature>
<dbReference type="InterPro" id="IPR001128">
    <property type="entry name" value="Cyt_P450"/>
</dbReference>
<organism evidence="6 7">
    <name type="scientific">Bursaphelenchus xylophilus</name>
    <name type="common">Pinewood nematode worm</name>
    <name type="synonym">Aphelenchoides xylophilus</name>
    <dbReference type="NCBI Taxonomy" id="6326"/>
    <lineage>
        <taxon>Eukaryota</taxon>
        <taxon>Metazoa</taxon>
        <taxon>Ecdysozoa</taxon>
        <taxon>Nematoda</taxon>
        <taxon>Chromadorea</taxon>
        <taxon>Rhabditida</taxon>
        <taxon>Tylenchina</taxon>
        <taxon>Tylenchomorpha</taxon>
        <taxon>Aphelenchoidea</taxon>
        <taxon>Aphelenchoididae</taxon>
        <taxon>Bursaphelenchus</taxon>
    </lineage>
</organism>
<dbReference type="Proteomes" id="UP000095284">
    <property type="component" value="Unplaced"/>
</dbReference>
<dbReference type="GO" id="GO:0006805">
    <property type="term" value="P:xenobiotic metabolic process"/>
    <property type="evidence" value="ECO:0007669"/>
    <property type="project" value="TreeGrafter"/>
</dbReference>
<evidence type="ECO:0000256" key="3">
    <source>
        <dbReference type="ARBA" id="ARBA00023004"/>
    </source>
</evidence>
<dbReference type="GO" id="GO:0020037">
    <property type="term" value="F:heme binding"/>
    <property type="evidence" value="ECO:0007669"/>
    <property type="project" value="InterPro"/>
</dbReference>
<proteinExistence type="inferred from homology"/>
<evidence type="ECO:0000313" key="6">
    <source>
        <dbReference type="Proteomes" id="UP000095284"/>
    </source>
</evidence>
<dbReference type="WBParaSite" id="BXY_1258300.1">
    <property type="protein sequence ID" value="BXY_1258300.1"/>
    <property type="gene ID" value="BXY_1258300"/>
</dbReference>
<comment type="similarity">
    <text evidence="1">Belongs to the cytochrome P450 family.</text>
</comment>
<evidence type="ECO:0000256" key="5">
    <source>
        <dbReference type="SAM" id="SignalP"/>
    </source>
</evidence>
<dbReference type="AlphaFoldDB" id="A0A1I7SHR5"/>